<dbReference type="UniPathway" id="UPA00148"/>
<dbReference type="RefSeq" id="WP_074637294.1">
    <property type="nucleotide sequence ID" value="NZ_CP160849.1"/>
</dbReference>
<dbReference type="NCBIfam" id="NF005968">
    <property type="entry name" value="PRK08057.1-2"/>
    <property type="match status" value="1"/>
</dbReference>
<dbReference type="GeneID" id="94020148"/>
<evidence type="ECO:0000313" key="5">
    <source>
        <dbReference type="Proteomes" id="UP000183076"/>
    </source>
</evidence>
<dbReference type="Proteomes" id="UP000183076">
    <property type="component" value="Unassembled WGS sequence"/>
</dbReference>
<dbReference type="InterPro" id="IPR003723">
    <property type="entry name" value="Precorrin-6x_reduct"/>
</dbReference>
<proteinExistence type="predicted"/>
<dbReference type="GO" id="GO:0016994">
    <property type="term" value="F:precorrin-6A reductase activity"/>
    <property type="evidence" value="ECO:0007669"/>
    <property type="project" value="InterPro"/>
</dbReference>
<evidence type="ECO:0000256" key="1">
    <source>
        <dbReference type="ARBA" id="ARBA00004953"/>
    </source>
</evidence>
<organism evidence="4 5">
    <name type="scientific">Sulfitobacter pontiacus</name>
    <dbReference type="NCBI Taxonomy" id="60137"/>
    <lineage>
        <taxon>Bacteria</taxon>
        <taxon>Pseudomonadati</taxon>
        <taxon>Pseudomonadota</taxon>
        <taxon>Alphaproteobacteria</taxon>
        <taxon>Rhodobacterales</taxon>
        <taxon>Roseobacteraceae</taxon>
        <taxon>Sulfitobacter</taxon>
    </lineage>
</organism>
<gene>
    <name evidence="4" type="ORF">SAMN04488041_108125</name>
</gene>
<name>A0A1H3CEZ2_9RHOB</name>
<dbReference type="PROSITE" id="PS51014">
    <property type="entry name" value="COBK_CBIJ"/>
    <property type="match status" value="1"/>
</dbReference>
<reference evidence="5" key="1">
    <citation type="submission" date="2016-10" db="EMBL/GenBank/DDBJ databases">
        <authorList>
            <person name="Varghese N."/>
            <person name="Submissions S."/>
        </authorList>
    </citation>
    <scope>NUCLEOTIDE SEQUENCE [LARGE SCALE GENOMIC DNA]</scope>
    <source>
        <strain evidence="5">DSM 10014</strain>
    </source>
</reference>
<accession>A0A1H3CEZ2</accession>
<dbReference type="PANTHER" id="PTHR36925:SF1">
    <property type="entry name" value="COBALT-PRECORRIN-6A REDUCTASE"/>
    <property type="match status" value="1"/>
</dbReference>
<dbReference type="STRING" id="60137.SAMN04488041_108125"/>
<dbReference type="AlphaFoldDB" id="A0A1H3CEZ2"/>
<sequence>MTRTLILGGTTEASSLARALADRGDDALFSYAGRTAAPVAQPLPTRVGGFGGVAGLLAFIAQNHITRVIDATHPFAAQMSRNAHAASTQAGIPLAAFERAPWPETAADNWTHLPSIEAAAASLPQVPTRVFLAIGKQALSVFANHPQHHYLLRLVDQPAAPLPLPHTTVTLARGPFDVAGDIALLRDHGTKLIIAKNAGGTGAEAKLIAARELGLRVLMIQRPAVPPRTTFARLDDILAWLDHTTDRGV</sequence>
<keyword evidence="3" id="KW-0560">Oxidoreductase</keyword>
<dbReference type="GO" id="GO:0009236">
    <property type="term" value="P:cobalamin biosynthetic process"/>
    <property type="evidence" value="ECO:0007669"/>
    <property type="project" value="UniProtKB-UniPathway"/>
</dbReference>
<dbReference type="EMBL" id="FNNB01000008">
    <property type="protein sequence ID" value="SDX52703.1"/>
    <property type="molecule type" value="Genomic_DNA"/>
</dbReference>
<evidence type="ECO:0000256" key="2">
    <source>
        <dbReference type="ARBA" id="ARBA00022573"/>
    </source>
</evidence>
<dbReference type="PANTHER" id="PTHR36925">
    <property type="entry name" value="COBALT-PRECORRIN-6A REDUCTASE"/>
    <property type="match status" value="1"/>
</dbReference>
<comment type="pathway">
    <text evidence="1">Cofactor biosynthesis; adenosylcobalamin biosynthesis.</text>
</comment>
<evidence type="ECO:0000313" key="4">
    <source>
        <dbReference type="EMBL" id="SDX52703.1"/>
    </source>
</evidence>
<evidence type="ECO:0000256" key="3">
    <source>
        <dbReference type="ARBA" id="ARBA00023002"/>
    </source>
</evidence>
<keyword evidence="2" id="KW-0169">Cobalamin biosynthesis</keyword>
<protein>
    <submittedName>
        <fullName evidence="4">Precorrin-6A reductase</fullName>
    </submittedName>
</protein>
<dbReference type="Pfam" id="PF02571">
    <property type="entry name" value="CbiJ"/>
    <property type="match status" value="1"/>
</dbReference>